<dbReference type="Proteomes" id="UP001183824">
    <property type="component" value="Unassembled WGS sequence"/>
</dbReference>
<protein>
    <submittedName>
        <fullName evidence="2">Uncharacterized protein</fullName>
    </submittedName>
</protein>
<proteinExistence type="predicted"/>
<evidence type="ECO:0000256" key="1">
    <source>
        <dbReference type="SAM" id="MobiDB-lite"/>
    </source>
</evidence>
<evidence type="ECO:0000313" key="2">
    <source>
        <dbReference type="EMBL" id="MDT0486986.1"/>
    </source>
</evidence>
<keyword evidence="3" id="KW-1185">Reference proteome</keyword>
<organism evidence="2 3">
    <name type="scientific">Streptomyces doebereineriae</name>
    <dbReference type="NCBI Taxonomy" id="3075528"/>
    <lineage>
        <taxon>Bacteria</taxon>
        <taxon>Bacillati</taxon>
        <taxon>Actinomycetota</taxon>
        <taxon>Actinomycetes</taxon>
        <taxon>Kitasatosporales</taxon>
        <taxon>Streptomycetaceae</taxon>
        <taxon>Streptomyces</taxon>
    </lineage>
</organism>
<name>A0ABU2VN04_9ACTN</name>
<comment type="caution">
    <text evidence="2">The sequence shown here is derived from an EMBL/GenBank/DDBJ whole genome shotgun (WGS) entry which is preliminary data.</text>
</comment>
<dbReference type="RefSeq" id="WP_311719698.1">
    <property type="nucleotide sequence ID" value="NZ_JAVREZ010000024.1"/>
</dbReference>
<gene>
    <name evidence="2" type="ORF">RNB18_43645</name>
</gene>
<accession>A0ABU2VN04</accession>
<dbReference type="EMBL" id="JAVREZ010000024">
    <property type="protein sequence ID" value="MDT0486986.1"/>
    <property type="molecule type" value="Genomic_DNA"/>
</dbReference>
<evidence type="ECO:0000313" key="3">
    <source>
        <dbReference type="Proteomes" id="UP001183824"/>
    </source>
</evidence>
<reference evidence="3" key="1">
    <citation type="submission" date="2023-07" db="EMBL/GenBank/DDBJ databases">
        <title>30 novel species of actinomycetes from the DSMZ collection.</title>
        <authorList>
            <person name="Nouioui I."/>
        </authorList>
    </citation>
    <scope>NUCLEOTIDE SEQUENCE [LARGE SCALE GENOMIC DNA]</scope>
    <source>
        <strain evidence="3">DSM 41640</strain>
    </source>
</reference>
<sequence length="65" mass="7142">MTAPRSSLPGQDHPLFQGVFKDWQAKAGVLSALPDAPVVPDDCGTQRPVWHRLRPRPGRRSLSPS</sequence>
<feature type="compositionally biased region" description="Basic residues" evidence="1">
    <location>
        <begin position="49"/>
        <end position="59"/>
    </location>
</feature>
<feature type="region of interest" description="Disordered" evidence="1">
    <location>
        <begin position="41"/>
        <end position="65"/>
    </location>
</feature>